<comment type="caution">
    <text evidence="2">The sequence shown here is derived from an EMBL/GenBank/DDBJ whole genome shotgun (WGS) entry which is preliminary data.</text>
</comment>
<evidence type="ECO:0000256" key="1">
    <source>
        <dbReference type="SAM" id="MobiDB-lite"/>
    </source>
</evidence>
<name>A0AAU9JYB2_9CILI</name>
<feature type="region of interest" description="Disordered" evidence="1">
    <location>
        <begin position="221"/>
        <end position="248"/>
    </location>
</feature>
<feature type="compositionally biased region" description="Basic and acidic residues" evidence="1">
    <location>
        <begin position="221"/>
        <end position="237"/>
    </location>
</feature>
<sequence>MEIMEISPFIFVPTTSSNLQTEIISDVTLDNFHILYPQPSSFLTALIQQVIQMDPSLQSSSFMPLSYLTSKEHLSNYSTSQLISACLDIPFLSPLYTNNGLIFKFYVQKSPRTTPVKLAELFEEEMGYVVGEVIDFVRNSSGKKKKNDRIGEDLYVKRKDGFEKVYKNNSDYYMQKVQERQIHYKRCERLKTQSDNYYTPISRKTKVNEYFKFSAKSQNSDERKISSDKSAKSEGKTPQDSTPSPVQNLSKKFSNIILQEITNIPLGTQKIGRRLIN</sequence>
<dbReference type="AlphaFoldDB" id="A0AAU9JYB2"/>
<evidence type="ECO:0000313" key="3">
    <source>
        <dbReference type="Proteomes" id="UP001162131"/>
    </source>
</evidence>
<reference evidence="2" key="1">
    <citation type="submission" date="2021-09" db="EMBL/GenBank/DDBJ databases">
        <authorList>
            <consortium name="AG Swart"/>
            <person name="Singh M."/>
            <person name="Singh A."/>
            <person name="Seah K."/>
            <person name="Emmerich C."/>
        </authorList>
    </citation>
    <scope>NUCLEOTIDE SEQUENCE</scope>
    <source>
        <strain evidence="2">ATCC30299</strain>
    </source>
</reference>
<keyword evidence="3" id="KW-1185">Reference proteome</keyword>
<organism evidence="2 3">
    <name type="scientific">Blepharisma stoltei</name>
    <dbReference type="NCBI Taxonomy" id="1481888"/>
    <lineage>
        <taxon>Eukaryota</taxon>
        <taxon>Sar</taxon>
        <taxon>Alveolata</taxon>
        <taxon>Ciliophora</taxon>
        <taxon>Postciliodesmatophora</taxon>
        <taxon>Heterotrichea</taxon>
        <taxon>Heterotrichida</taxon>
        <taxon>Blepharismidae</taxon>
        <taxon>Blepharisma</taxon>
    </lineage>
</organism>
<evidence type="ECO:0000313" key="2">
    <source>
        <dbReference type="EMBL" id="CAG9330964.1"/>
    </source>
</evidence>
<proteinExistence type="predicted"/>
<feature type="compositionally biased region" description="Polar residues" evidence="1">
    <location>
        <begin position="238"/>
        <end position="248"/>
    </location>
</feature>
<gene>
    <name evidence="2" type="ORF">BSTOLATCC_MIC52373</name>
</gene>
<protein>
    <submittedName>
        <fullName evidence="2">Uncharacterized protein</fullName>
    </submittedName>
</protein>
<dbReference type="EMBL" id="CAJZBQ010000052">
    <property type="protein sequence ID" value="CAG9330964.1"/>
    <property type="molecule type" value="Genomic_DNA"/>
</dbReference>
<dbReference type="Proteomes" id="UP001162131">
    <property type="component" value="Unassembled WGS sequence"/>
</dbReference>
<accession>A0AAU9JYB2</accession>